<name>A0A9Q3BZJ5_9BASI</name>
<evidence type="ECO:0000256" key="1">
    <source>
        <dbReference type="SAM" id="MobiDB-lite"/>
    </source>
</evidence>
<evidence type="ECO:0000313" key="3">
    <source>
        <dbReference type="Proteomes" id="UP000765509"/>
    </source>
</evidence>
<dbReference type="Proteomes" id="UP000765509">
    <property type="component" value="Unassembled WGS sequence"/>
</dbReference>
<protein>
    <submittedName>
        <fullName evidence="2">Uncharacterized protein</fullName>
    </submittedName>
</protein>
<sequence length="95" mass="10652">MRKHLEGGLPMEGEEPSRKGVMKSIRSRPFYVLLSGYPGIFQGPRSRLGEAEDEEETEVPAALYNYPESNDASNIALHNKPIVSQAEPTFLKMME</sequence>
<keyword evidence="3" id="KW-1185">Reference proteome</keyword>
<organism evidence="2 3">
    <name type="scientific">Austropuccinia psidii MF-1</name>
    <dbReference type="NCBI Taxonomy" id="1389203"/>
    <lineage>
        <taxon>Eukaryota</taxon>
        <taxon>Fungi</taxon>
        <taxon>Dikarya</taxon>
        <taxon>Basidiomycota</taxon>
        <taxon>Pucciniomycotina</taxon>
        <taxon>Pucciniomycetes</taxon>
        <taxon>Pucciniales</taxon>
        <taxon>Sphaerophragmiaceae</taxon>
        <taxon>Austropuccinia</taxon>
    </lineage>
</organism>
<reference evidence="2" key="1">
    <citation type="submission" date="2021-03" db="EMBL/GenBank/DDBJ databases">
        <title>Draft genome sequence of rust myrtle Austropuccinia psidii MF-1, a brazilian biotype.</title>
        <authorList>
            <person name="Quecine M.C."/>
            <person name="Pachon D.M.R."/>
            <person name="Bonatelli M.L."/>
            <person name="Correr F.H."/>
            <person name="Franceschini L.M."/>
            <person name="Leite T.F."/>
            <person name="Margarido G.R.A."/>
            <person name="Almeida C.A."/>
            <person name="Ferrarezi J.A."/>
            <person name="Labate C.A."/>
        </authorList>
    </citation>
    <scope>NUCLEOTIDE SEQUENCE</scope>
    <source>
        <strain evidence="2">MF-1</strain>
    </source>
</reference>
<dbReference type="EMBL" id="AVOT02003600">
    <property type="protein sequence ID" value="MBW0473990.1"/>
    <property type="molecule type" value="Genomic_DNA"/>
</dbReference>
<comment type="caution">
    <text evidence="2">The sequence shown here is derived from an EMBL/GenBank/DDBJ whole genome shotgun (WGS) entry which is preliminary data.</text>
</comment>
<gene>
    <name evidence="2" type="ORF">O181_013705</name>
</gene>
<proteinExistence type="predicted"/>
<feature type="region of interest" description="Disordered" evidence="1">
    <location>
        <begin position="1"/>
        <end position="20"/>
    </location>
</feature>
<evidence type="ECO:0000313" key="2">
    <source>
        <dbReference type="EMBL" id="MBW0473990.1"/>
    </source>
</evidence>
<accession>A0A9Q3BZJ5</accession>
<dbReference type="AlphaFoldDB" id="A0A9Q3BZJ5"/>